<keyword evidence="1" id="KW-0472">Membrane</keyword>
<comment type="caution">
    <text evidence="2">The sequence shown here is derived from an EMBL/GenBank/DDBJ whole genome shotgun (WGS) entry which is preliminary data.</text>
</comment>
<dbReference type="RefSeq" id="WP_284349078.1">
    <property type="nucleotide sequence ID" value="NZ_BRXS01000002.1"/>
</dbReference>
<feature type="transmembrane region" description="Helical" evidence="1">
    <location>
        <begin position="34"/>
        <end position="60"/>
    </location>
</feature>
<dbReference type="AlphaFoldDB" id="A0AA37Q6I8"/>
<evidence type="ECO:0000313" key="3">
    <source>
        <dbReference type="Proteomes" id="UP001161325"/>
    </source>
</evidence>
<keyword evidence="1" id="KW-0812">Transmembrane</keyword>
<protein>
    <submittedName>
        <fullName evidence="2">Uncharacterized protein</fullName>
    </submittedName>
</protein>
<organism evidence="2 3">
    <name type="scientific">Roseisolibacter agri</name>
    <dbReference type="NCBI Taxonomy" id="2014610"/>
    <lineage>
        <taxon>Bacteria</taxon>
        <taxon>Pseudomonadati</taxon>
        <taxon>Gemmatimonadota</taxon>
        <taxon>Gemmatimonadia</taxon>
        <taxon>Gemmatimonadales</taxon>
        <taxon>Gemmatimonadaceae</taxon>
        <taxon>Roseisolibacter</taxon>
    </lineage>
</organism>
<evidence type="ECO:0000313" key="2">
    <source>
        <dbReference type="EMBL" id="GLC24632.1"/>
    </source>
</evidence>
<dbReference type="Proteomes" id="UP001161325">
    <property type="component" value="Unassembled WGS sequence"/>
</dbReference>
<accession>A0AA37Q6I8</accession>
<keyword evidence="1" id="KW-1133">Transmembrane helix</keyword>
<gene>
    <name evidence="2" type="ORF">rosag_11450</name>
</gene>
<dbReference type="EMBL" id="BRXS01000002">
    <property type="protein sequence ID" value="GLC24632.1"/>
    <property type="molecule type" value="Genomic_DNA"/>
</dbReference>
<sequence>MWTLIRRYLAVAVPLIAFDALLGLLLATGLVPSGLLAVVALIFWTIIPLALLGRTLLLAYDALEYVRGGRPQASERHVT</sequence>
<reference evidence="2" key="1">
    <citation type="submission" date="2022-08" db="EMBL/GenBank/DDBJ databases">
        <title>Draft genome sequencing of Roseisolibacter agri AW1220.</title>
        <authorList>
            <person name="Tobiishi Y."/>
            <person name="Tonouchi A."/>
        </authorList>
    </citation>
    <scope>NUCLEOTIDE SEQUENCE</scope>
    <source>
        <strain evidence="2">AW1220</strain>
    </source>
</reference>
<evidence type="ECO:0000256" key="1">
    <source>
        <dbReference type="SAM" id="Phobius"/>
    </source>
</evidence>
<keyword evidence="3" id="KW-1185">Reference proteome</keyword>
<proteinExistence type="predicted"/>
<feature type="transmembrane region" description="Helical" evidence="1">
    <location>
        <begin position="7"/>
        <end position="28"/>
    </location>
</feature>
<name>A0AA37Q6I8_9BACT</name>